<dbReference type="Proteomes" id="UP000239047">
    <property type="component" value="Unassembled WGS sequence"/>
</dbReference>
<dbReference type="PROSITE" id="PS51257">
    <property type="entry name" value="PROKAR_LIPOPROTEIN"/>
    <property type="match status" value="1"/>
</dbReference>
<feature type="region of interest" description="Disordered" evidence="1">
    <location>
        <begin position="18"/>
        <end position="52"/>
    </location>
</feature>
<sequence length="67" mass="7177">MKKAATFALISALVLGACSPDDGYDNEEEVEEDEGGHAPIDEEDEPAPDDDVSAEEVMEGAIVFYND</sequence>
<feature type="compositionally biased region" description="Acidic residues" evidence="1">
    <location>
        <begin position="41"/>
        <end position="52"/>
    </location>
</feature>
<feature type="compositionally biased region" description="Acidic residues" evidence="1">
    <location>
        <begin position="22"/>
        <end position="34"/>
    </location>
</feature>
<dbReference type="RefSeq" id="WP_104058332.1">
    <property type="nucleotide sequence ID" value="NZ_PREZ01000004.1"/>
</dbReference>
<accession>A0A2S5GBH9</accession>
<evidence type="ECO:0000313" key="3">
    <source>
        <dbReference type="Proteomes" id="UP000239047"/>
    </source>
</evidence>
<proteinExistence type="predicted"/>
<name>A0A2S5GBH9_9BACL</name>
<reference evidence="2 3" key="1">
    <citation type="submission" date="2018-02" db="EMBL/GenBank/DDBJ databases">
        <title>Jeotgalibacillus proteolyticum sp. nov. a protease producing bacterium isolated from ocean sediments of Laizhou Bay.</title>
        <authorList>
            <person name="Li Y."/>
        </authorList>
    </citation>
    <scope>NUCLEOTIDE SEQUENCE [LARGE SCALE GENOMIC DNA]</scope>
    <source>
        <strain evidence="2 3">22-7</strain>
    </source>
</reference>
<dbReference type="EMBL" id="PREZ01000004">
    <property type="protein sequence ID" value="PPA70382.1"/>
    <property type="molecule type" value="Genomic_DNA"/>
</dbReference>
<evidence type="ECO:0000256" key="1">
    <source>
        <dbReference type="SAM" id="MobiDB-lite"/>
    </source>
</evidence>
<keyword evidence="3" id="KW-1185">Reference proteome</keyword>
<gene>
    <name evidence="2" type="ORF">C4B60_12455</name>
</gene>
<organism evidence="2 3">
    <name type="scientific">Jeotgalibacillus proteolyticus</name>
    <dbReference type="NCBI Taxonomy" id="2082395"/>
    <lineage>
        <taxon>Bacteria</taxon>
        <taxon>Bacillati</taxon>
        <taxon>Bacillota</taxon>
        <taxon>Bacilli</taxon>
        <taxon>Bacillales</taxon>
        <taxon>Caryophanaceae</taxon>
        <taxon>Jeotgalibacillus</taxon>
    </lineage>
</organism>
<comment type="caution">
    <text evidence="2">The sequence shown here is derived from an EMBL/GenBank/DDBJ whole genome shotgun (WGS) entry which is preliminary data.</text>
</comment>
<evidence type="ECO:0000313" key="2">
    <source>
        <dbReference type="EMBL" id="PPA70382.1"/>
    </source>
</evidence>
<protein>
    <submittedName>
        <fullName evidence="2">Uncharacterized protein</fullName>
    </submittedName>
</protein>
<dbReference type="AlphaFoldDB" id="A0A2S5GBH9"/>